<evidence type="ECO:0000313" key="4">
    <source>
        <dbReference type="Proteomes" id="UP000475249"/>
    </source>
</evidence>
<dbReference type="EMBL" id="WXYO01000001">
    <property type="protein sequence ID" value="NAS10692.1"/>
    <property type="molecule type" value="Genomic_DNA"/>
</dbReference>
<protein>
    <submittedName>
        <fullName evidence="3">Uncharacterized protein</fullName>
    </submittedName>
</protein>
<dbReference type="Proteomes" id="UP000475249">
    <property type="component" value="Unassembled WGS sequence"/>
</dbReference>
<gene>
    <name evidence="3" type="ORF">GTQ38_01675</name>
</gene>
<name>A0A6L9E7V9_9FLAO</name>
<reference evidence="3 4" key="1">
    <citation type="submission" date="2020-01" db="EMBL/GenBank/DDBJ databases">
        <title>Bacteria diversity of Porities sp.</title>
        <authorList>
            <person name="Wang G."/>
        </authorList>
    </citation>
    <scope>NUCLEOTIDE SEQUENCE [LARGE SCALE GENOMIC DNA]</scope>
    <source>
        <strain evidence="3 4">R33</strain>
    </source>
</reference>
<keyword evidence="2" id="KW-0732">Signal</keyword>
<feature type="signal peptide" evidence="2">
    <location>
        <begin position="1"/>
        <end position="23"/>
    </location>
</feature>
<sequence>MWLIRRHTALLLLLLFAPAGLVAQEGTKKADLLRFFEERAREDARNEHLLKHTHPEDERDYWADQRNFEKDLKKLSYKTYQAYLKEKRNAYADQSMQCDSSCSHSDYYYRMAAFYEHYGSRPYLDPKNAESESISAVQKKKLK</sequence>
<dbReference type="AlphaFoldDB" id="A0A6L9E7V9"/>
<feature type="region of interest" description="Disordered" evidence="1">
    <location>
        <begin position="124"/>
        <end position="143"/>
    </location>
</feature>
<proteinExistence type="predicted"/>
<keyword evidence="4" id="KW-1185">Reference proteome</keyword>
<organism evidence="3 4">
    <name type="scientific">Poritiphilus flavus</name>
    <dbReference type="NCBI Taxonomy" id="2697053"/>
    <lineage>
        <taxon>Bacteria</taxon>
        <taxon>Pseudomonadati</taxon>
        <taxon>Bacteroidota</taxon>
        <taxon>Flavobacteriia</taxon>
        <taxon>Flavobacteriales</taxon>
        <taxon>Flavobacteriaceae</taxon>
        <taxon>Poritiphilus</taxon>
    </lineage>
</organism>
<feature type="chain" id="PRO_5027025287" evidence="2">
    <location>
        <begin position="24"/>
        <end position="143"/>
    </location>
</feature>
<evidence type="ECO:0000256" key="2">
    <source>
        <dbReference type="SAM" id="SignalP"/>
    </source>
</evidence>
<evidence type="ECO:0000313" key="3">
    <source>
        <dbReference type="EMBL" id="NAS10692.1"/>
    </source>
</evidence>
<dbReference type="RefSeq" id="WP_161433488.1">
    <property type="nucleotide sequence ID" value="NZ_WXYO01000001.1"/>
</dbReference>
<accession>A0A6L9E7V9</accession>
<comment type="caution">
    <text evidence="3">The sequence shown here is derived from an EMBL/GenBank/DDBJ whole genome shotgun (WGS) entry which is preliminary data.</text>
</comment>
<evidence type="ECO:0000256" key="1">
    <source>
        <dbReference type="SAM" id="MobiDB-lite"/>
    </source>
</evidence>